<evidence type="ECO:0000313" key="24">
    <source>
        <dbReference type="Proteomes" id="UP000808372"/>
    </source>
</evidence>
<evidence type="ECO:0000256" key="14">
    <source>
        <dbReference type="ARBA" id="ARBA00023018"/>
    </source>
</evidence>
<feature type="region of interest" description="Disordered" evidence="20">
    <location>
        <begin position="924"/>
        <end position="955"/>
    </location>
</feature>
<feature type="domain" description="Ion transport" evidence="23">
    <location>
        <begin position="328"/>
        <end position="562"/>
    </location>
</feature>
<keyword evidence="15" id="KW-0406">Ion transport</keyword>
<dbReference type="GO" id="GO:0008076">
    <property type="term" value="C:voltage-gated potassium channel complex"/>
    <property type="evidence" value="ECO:0007669"/>
    <property type="project" value="InterPro"/>
</dbReference>
<evidence type="ECO:0000256" key="17">
    <source>
        <dbReference type="ARBA" id="ARBA00023257"/>
    </source>
</evidence>
<keyword evidence="14" id="KW-0770">Synapse</keyword>
<dbReference type="GO" id="GO:0030424">
    <property type="term" value="C:axon"/>
    <property type="evidence" value="ECO:0007669"/>
    <property type="project" value="UniProtKB-SubCell"/>
</dbReference>
<dbReference type="InterPro" id="IPR027359">
    <property type="entry name" value="Volt_channel_dom_sf"/>
</dbReference>
<keyword evidence="10" id="KW-0832">Ubl conjugation</keyword>
<dbReference type="PANTHER" id="PTHR11537">
    <property type="entry name" value="VOLTAGE-GATED POTASSIUM CHANNEL"/>
    <property type="match status" value="1"/>
</dbReference>
<feature type="chain" id="PRO_5036487973" evidence="22">
    <location>
        <begin position="20"/>
        <end position="955"/>
    </location>
</feature>
<proteinExistence type="predicted"/>
<keyword evidence="13 21" id="KW-1133">Transmembrane helix</keyword>
<dbReference type="GO" id="GO:0005251">
    <property type="term" value="F:delayed rectifier potassium channel activity"/>
    <property type="evidence" value="ECO:0007669"/>
    <property type="project" value="TreeGrafter"/>
</dbReference>
<dbReference type="AlphaFoldDB" id="A0A8U1F8A7"/>
<evidence type="ECO:0000256" key="6">
    <source>
        <dbReference type="ARBA" id="ARBA00022499"/>
    </source>
</evidence>
<dbReference type="PRINTS" id="PR01514">
    <property type="entry name" value="KV21CHANNEL"/>
</dbReference>
<evidence type="ECO:0000313" key="25">
    <source>
        <dbReference type="RefSeq" id="XP_038871309.1"/>
    </source>
</evidence>
<keyword evidence="24" id="KW-1185">Reference proteome</keyword>
<keyword evidence="6" id="KW-1017">Isopeptide bond</keyword>
<keyword evidence="12" id="KW-0630">Potassium</keyword>
<dbReference type="InterPro" id="IPR003973">
    <property type="entry name" value="K_chnl_volt-dep_Kv2"/>
</dbReference>
<dbReference type="Pfam" id="PF00520">
    <property type="entry name" value="Ion_trans"/>
    <property type="match status" value="1"/>
</dbReference>
<feature type="region of interest" description="Disordered" evidence="20">
    <location>
        <begin position="610"/>
        <end position="655"/>
    </location>
</feature>
<dbReference type="GO" id="GO:0001508">
    <property type="term" value="P:action potential"/>
    <property type="evidence" value="ECO:0007669"/>
    <property type="project" value="TreeGrafter"/>
</dbReference>
<dbReference type="PRINTS" id="PR00169">
    <property type="entry name" value="KCHANNEL"/>
</dbReference>
<evidence type="ECO:0000256" key="19">
    <source>
        <dbReference type="ARBA" id="ARBA00034100"/>
    </source>
</evidence>
<feature type="region of interest" description="Disordered" evidence="20">
    <location>
        <begin position="669"/>
        <end position="710"/>
    </location>
</feature>
<feature type="region of interest" description="Disordered" evidence="20">
    <location>
        <begin position="756"/>
        <end position="790"/>
    </location>
</feature>
<evidence type="ECO:0000256" key="21">
    <source>
        <dbReference type="SAM" id="Phobius"/>
    </source>
</evidence>
<dbReference type="PRINTS" id="PR01495">
    <property type="entry name" value="SHABCHANNEL"/>
</dbReference>
<evidence type="ECO:0000256" key="18">
    <source>
        <dbReference type="ARBA" id="ARBA00023303"/>
    </source>
</evidence>
<evidence type="ECO:0000256" key="11">
    <source>
        <dbReference type="ARBA" id="ARBA00022882"/>
    </source>
</evidence>
<evidence type="ECO:0000256" key="1">
    <source>
        <dbReference type="ARBA" id="ARBA00004141"/>
    </source>
</evidence>
<dbReference type="PRINTS" id="PR01491">
    <property type="entry name" value="KVCHANNEL"/>
</dbReference>
<evidence type="ECO:0000256" key="13">
    <source>
        <dbReference type="ARBA" id="ARBA00022989"/>
    </source>
</evidence>
<keyword evidence="5" id="KW-0813">Transport</keyword>
<comment type="subcellular location">
    <subcellularLocation>
        <location evidence="4">Cell projection</location>
        <location evidence="4">Axon</location>
    </subcellularLocation>
    <subcellularLocation>
        <location evidence="2">Cell projection</location>
        <location evidence="2">Dendrite</location>
    </subcellularLocation>
    <subcellularLocation>
        <location evidence="1">Membrane</location>
        <topology evidence="1">Multi-pass membrane protein</topology>
    </subcellularLocation>
    <subcellularLocation>
        <location evidence="3">Perikaryon</location>
    </subcellularLocation>
    <subcellularLocation>
        <location evidence="19">Postsynaptic cell membrane</location>
    </subcellularLocation>
</comment>
<dbReference type="InterPro" id="IPR005821">
    <property type="entry name" value="Ion_trans_dom"/>
</dbReference>
<evidence type="ECO:0000256" key="22">
    <source>
        <dbReference type="SAM" id="SignalP"/>
    </source>
</evidence>
<dbReference type="RefSeq" id="XP_038871309.1">
    <property type="nucleotide sequence ID" value="XM_039015381.1"/>
</dbReference>
<feature type="signal peptide" evidence="22">
    <location>
        <begin position="1"/>
        <end position="19"/>
    </location>
</feature>
<gene>
    <name evidence="25" type="primary">LOC120064776</name>
</gene>
<dbReference type="Gene3D" id="1.10.287.70">
    <property type="match status" value="1"/>
</dbReference>
<evidence type="ECO:0000259" key="23">
    <source>
        <dbReference type="Pfam" id="PF00520"/>
    </source>
</evidence>
<evidence type="ECO:0000256" key="9">
    <source>
        <dbReference type="ARBA" id="ARBA00022826"/>
    </source>
</evidence>
<dbReference type="FunFam" id="1.20.120.350:FF:000018">
    <property type="entry name" value="Potassium voltage-gated channel subfamily B member"/>
    <property type="match status" value="1"/>
</dbReference>
<evidence type="ECO:0000256" key="3">
    <source>
        <dbReference type="ARBA" id="ARBA00004484"/>
    </source>
</evidence>
<dbReference type="FunFam" id="1.10.287.70:FF:000034">
    <property type="entry name" value="Potassium voltage-gated channel subfamily B member"/>
    <property type="match status" value="1"/>
</dbReference>
<keyword evidence="16 21" id="KW-0472">Membrane</keyword>
<keyword evidence="18" id="KW-0407">Ion channel</keyword>
<dbReference type="InterPro" id="IPR028325">
    <property type="entry name" value="VG_K_chnl"/>
</dbReference>
<evidence type="ECO:0000256" key="12">
    <source>
        <dbReference type="ARBA" id="ARBA00022958"/>
    </source>
</evidence>
<dbReference type="InterPro" id="IPR003968">
    <property type="entry name" value="K_chnl_volt-dep_Kv"/>
</dbReference>
<keyword evidence="17" id="KW-0628">Postsynaptic cell membrane</keyword>
<feature type="transmembrane region" description="Helical" evidence="21">
    <location>
        <begin position="470"/>
        <end position="490"/>
    </location>
</feature>
<evidence type="ECO:0000256" key="4">
    <source>
        <dbReference type="ARBA" id="ARBA00004489"/>
    </source>
</evidence>
<evidence type="ECO:0000256" key="5">
    <source>
        <dbReference type="ARBA" id="ARBA00022448"/>
    </source>
</evidence>
<dbReference type="GO" id="GO:0043204">
    <property type="term" value="C:perikaryon"/>
    <property type="evidence" value="ECO:0007669"/>
    <property type="project" value="UniProtKB-SubCell"/>
</dbReference>
<dbReference type="InterPro" id="IPR004350">
    <property type="entry name" value="K_chnl_volt-dep_Kv2.1"/>
</dbReference>
<evidence type="ECO:0000256" key="20">
    <source>
        <dbReference type="SAM" id="MobiDB-lite"/>
    </source>
</evidence>
<sequence length="955" mass="103123">MYPLSLDATLSWMLDATLSWMLDATLSWMLDATLSWMLDATLSWMLDLDAGCISELDAGCISELDAECISELDAGCNSELDAECISELDAGCISELDDGCNSELDAEYISELDAGCISELDAECISELDAGCNSELDAECISELDAGCISELDAGCISELDAGCISELDAECISELDAGCNSELDAECISELDAGCISELDTGCISELDAGCISELDAGCISELDAECISELDAECISELDAECISELDAGCISELDAGCNSELDAECISELDAECISELDAGCNSELDDGCPFWSKGSGAKSSVFPSTLLYSHTLAREMSILSLKARVLAIISILFIVLSTIALSLNTLPELQDIDEFGQVTDNPQLAHVEAVCIAWFTMEYLLRFISSPSKWKFFKGPLNIIDLLAILPYYVTIFLTESNKSVLQFQNVRRVVQIFRIMRILRILKLARHSTGLQSLGFTLRRSYNELGLLILFLAMGIMIFSSLVFFAEKDEEDTKFKSIPASFWWATITMTTVGYGDIYPKTLLGKIIGGLCCIAGVLVIALPIPIIVNNFSEFYKEQKRQEKAIKRREALEKAKRNGSIVSMNMKEAFARSVELMDVVVENNGENMGKLQGNHLSPSYRKGTPKRTTSETGSAKSLEPSSPDKALPGSPQHLNAQKLEEMYNKMAKTQSQPNLNNKDKAPLSKAAKKRDEIEMGSIPMEPAPTTDMRSMSSIDSFMSCAADFTESARFSHSPSTSVPGRVSANPVLEITLEDEAMDGPHTASKLPGGRGSKCGLPDSPRGLRFSNPLKNRSLKVNFKGGGAGPSFSFSAQGPGGGALSDSSALSDHSFMSPEVSVYTTASSRTPPHETLIPTVFTFHDASISKFIDADTDEEEHLHDGLGTNPSQRLLGKASPKLSSHSSHHIAANHLEGSQRMLANSVFPLEGRPGGGQENHVLSRGESSCSNTNNGSK</sequence>
<keyword evidence="7" id="KW-0633">Potassium transport</keyword>
<feature type="compositionally biased region" description="Polar residues" evidence="20">
    <location>
        <begin position="629"/>
        <end position="638"/>
    </location>
</feature>
<protein>
    <submittedName>
        <fullName evidence="25">Potassium voltage-gated channel subfamily B member 1-like</fullName>
    </submittedName>
</protein>
<keyword evidence="22" id="KW-0732">Signal</keyword>
<evidence type="ECO:0000256" key="10">
    <source>
        <dbReference type="ARBA" id="ARBA00022843"/>
    </source>
</evidence>
<keyword evidence="9" id="KW-0631">Potassium channel</keyword>
<keyword evidence="11" id="KW-0851">Voltage-gated channel</keyword>
<dbReference type="GO" id="GO:0030425">
    <property type="term" value="C:dendrite"/>
    <property type="evidence" value="ECO:0007669"/>
    <property type="project" value="UniProtKB-SubCell"/>
</dbReference>
<feature type="region of interest" description="Disordered" evidence="20">
    <location>
        <begin position="877"/>
        <end position="905"/>
    </location>
</feature>
<evidence type="ECO:0000256" key="16">
    <source>
        <dbReference type="ARBA" id="ARBA00023136"/>
    </source>
</evidence>
<dbReference type="Pfam" id="PF03521">
    <property type="entry name" value="Kv2channel"/>
    <property type="match status" value="1"/>
</dbReference>
<reference evidence="25" key="1">
    <citation type="submission" date="2025-08" db="UniProtKB">
        <authorList>
            <consortium name="RefSeq"/>
        </authorList>
    </citation>
    <scope>IDENTIFICATION</scope>
    <source>
        <tissue evidence="25">White muscle</tissue>
    </source>
</reference>
<dbReference type="SUPFAM" id="SSF81324">
    <property type="entry name" value="Voltage-gated potassium channels"/>
    <property type="match status" value="1"/>
</dbReference>
<organism evidence="24 25">
    <name type="scientific">Salvelinus namaycush</name>
    <name type="common">Lake trout</name>
    <name type="synonym">Salmo namaycush</name>
    <dbReference type="NCBI Taxonomy" id="8040"/>
    <lineage>
        <taxon>Eukaryota</taxon>
        <taxon>Metazoa</taxon>
        <taxon>Chordata</taxon>
        <taxon>Craniata</taxon>
        <taxon>Vertebrata</taxon>
        <taxon>Euteleostomi</taxon>
        <taxon>Actinopterygii</taxon>
        <taxon>Neopterygii</taxon>
        <taxon>Teleostei</taxon>
        <taxon>Protacanthopterygii</taxon>
        <taxon>Salmoniformes</taxon>
        <taxon>Salmonidae</taxon>
        <taxon>Salmoninae</taxon>
        <taxon>Salvelinus</taxon>
    </lineage>
</organism>
<dbReference type="Gene3D" id="1.20.120.350">
    <property type="entry name" value="Voltage-gated potassium channels. Chain C"/>
    <property type="match status" value="1"/>
</dbReference>
<evidence type="ECO:0000256" key="2">
    <source>
        <dbReference type="ARBA" id="ARBA00004279"/>
    </source>
</evidence>
<feature type="transmembrane region" description="Helical" evidence="21">
    <location>
        <begin position="531"/>
        <end position="555"/>
    </location>
</feature>
<dbReference type="GO" id="GO:0045211">
    <property type="term" value="C:postsynaptic membrane"/>
    <property type="evidence" value="ECO:0007669"/>
    <property type="project" value="UniProtKB-SubCell"/>
</dbReference>
<feature type="compositionally biased region" description="Polar residues" evidence="20">
    <location>
        <begin position="943"/>
        <end position="955"/>
    </location>
</feature>
<evidence type="ECO:0000256" key="15">
    <source>
        <dbReference type="ARBA" id="ARBA00023065"/>
    </source>
</evidence>
<dbReference type="GeneID" id="120064776"/>
<evidence type="ECO:0000256" key="8">
    <source>
        <dbReference type="ARBA" id="ARBA00022692"/>
    </source>
</evidence>
<name>A0A8U1F8A7_SALNM</name>
<dbReference type="Proteomes" id="UP000808372">
    <property type="component" value="Chromosome 20"/>
</dbReference>
<accession>A0A8U1F8A7</accession>
<feature type="transmembrane region" description="Helical" evidence="21">
    <location>
        <begin position="502"/>
        <end position="519"/>
    </location>
</feature>
<evidence type="ECO:0000256" key="7">
    <source>
        <dbReference type="ARBA" id="ARBA00022538"/>
    </source>
</evidence>
<feature type="compositionally biased region" description="Polar residues" evidence="20">
    <location>
        <begin position="670"/>
        <end position="679"/>
    </location>
</feature>
<keyword evidence="8 21" id="KW-0812">Transmembrane</keyword>
<dbReference type="PANTHER" id="PTHR11537:SF63">
    <property type="entry name" value="POTASSIUM VOLTAGE-GATED CHANNEL SUBFAMILY B MEMBER 1"/>
    <property type="match status" value="1"/>
</dbReference>
<feature type="transmembrane region" description="Helical" evidence="21">
    <location>
        <begin position="327"/>
        <end position="347"/>
    </location>
</feature>
<dbReference type="KEGG" id="snh:120064776"/>